<reference evidence="2" key="1">
    <citation type="submission" date="2023-04" db="EMBL/GenBank/DDBJ databases">
        <title>Phytophthora fragariaefolia NBRC 109709.</title>
        <authorList>
            <person name="Ichikawa N."/>
            <person name="Sato H."/>
            <person name="Tonouchi N."/>
        </authorList>
    </citation>
    <scope>NUCLEOTIDE SEQUENCE</scope>
    <source>
        <strain evidence="2">NBRC 109709</strain>
    </source>
</reference>
<proteinExistence type="predicted"/>
<protein>
    <submittedName>
        <fullName evidence="2">Unnamed protein product</fullName>
    </submittedName>
</protein>
<dbReference type="AlphaFoldDB" id="A0A9W6XBM1"/>
<dbReference type="EMBL" id="BSXT01000865">
    <property type="protein sequence ID" value="GMF35251.1"/>
    <property type="molecule type" value="Genomic_DNA"/>
</dbReference>
<sequence>MSPTNKLKAATPPVSPAQSPVGSVDLIGLNPISPVKSNGIAPPASPAHHQLSSPTLKQILKPGCTVREVEWKDLAIQKHVGTGSRCVAFYQNAHDYYTS</sequence>
<keyword evidence="3" id="KW-1185">Reference proteome</keyword>
<name>A0A9W6XBM1_9STRA</name>
<evidence type="ECO:0000313" key="2">
    <source>
        <dbReference type="EMBL" id="GMF35251.1"/>
    </source>
</evidence>
<feature type="region of interest" description="Disordered" evidence="1">
    <location>
        <begin position="1"/>
        <end position="22"/>
    </location>
</feature>
<comment type="caution">
    <text evidence="2">The sequence shown here is derived from an EMBL/GenBank/DDBJ whole genome shotgun (WGS) entry which is preliminary data.</text>
</comment>
<accession>A0A9W6XBM1</accession>
<gene>
    <name evidence="2" type="ORF">Pfra01_000926600</name>
</gene>
<dbReference type="OrthoDB" id="4062651at2759"/>
<organism evidence="2 3">
    <name type="scientific">Phytophthora fragariaefolia</name>
    <dbReference type="NCBI Taxonomy" id="1490495"/>
    <lineage>
        <taxon>Eukaryota</taxon>
        <taxon>Sar</taxon>
        <taxon>Stramenopiles</taxon>
        <taxon>Oomycota</taxon>
        <taxon>Peronosporomycetes</taxon>
        <taxon>Peronosporales</taxon>
        <taxon>Peronosporaceae</taxon>
        <taxon>Phytophthora</taxon>
    </lineage>
</organism>
<dbReference type="Proteomes" id="UP001165121">
    <property type="component" value="Unassembled WGS sequence"/>
</dbReference>
<evidence type="ECO:0000313" key="3">
    <source>
        <dbReference type="Proteomes" id="UP001165121"/>
    </source>
</evidence>
<evidence type="ECO:0000256" key="1">
    <source>
        <dbReference type="SAM" id="MobiDB-lite"/>
    </source>
</evidence>